<keyword evidence="10" id="KW-1185">Reference proteome</keyword>
<dbReference type="Pfam" id="PF00512">
    <property type="entry name" value="HisKA"/>
    <property type="match status" value="1"/>
</dbReference>
<keyword evidence="6" id="KW-0902">Two-component regulatory system</keyword>
<dbReference type="AlphaFoldDB" id="A0A1M4TDS4"/>
<feature type="domain" description="Histidine kinase" evidence="8">
    <location>
        <begin position="258"/>
        <end position="475"/>
    </location>
</feature>
<dbReference type="Proteomes" id="UP000184480">
    <property type="component" value="Unassembled WGS sequence"/>
</dbReference>
<dbReference type="SUPFAM" id="SSF47384">
    <property type="entry name" value="Homodimeric domain of signal transducing histidine kinase"/>
    <property type="match status" value="1"/>
</dbReference>
<protein>
    <recommendedName>
        <fullName evidence="2">histidine kinase</fullName>
        <ecNumber evidence="2">2.7.13.3</ecNumber>
    </recommendedName>
</protein>
<keyword evidence="5 9" id="KW-0418">Kinase</keyword>
<keyword evidence="7" id="KW-0472">Membrane</keyword>
<dbReference type="CDD" id="cd00075">
    <property type="entry name" value="HATPase"/>
    <property type="match status" value="1"/>
</dbReference>
<keyword evidence="3" id="KW-0597">Phosphoprotein</keyword>
<dbReference type="SMART" id="SM00388">
    <property type="entry name" value="HisKA"/>
    <property type="match status" value="1"/>
</dbReference>
<evidence type="ECO:0000259" key="8">
    <source>
        <dbReference type="PROSITE" id="PS50109"/>
    </source>
</evidence>
<feature type="transmembrane region" description="Helical" evidence="7">
    <location>
        <begin position="6"/>
        <end position="27"/>
    </location>
</feature>
<keyword evidence="4" id="KW-0808">Transferase</keyword>
<dbReference type="FunFam" id="3.30.565.10:FF:000006">
    <property type="entry name" value="Sensor histidine kinase WalK"/>
    <property type="match status" value="1"/>
</dbReference>
<evidence type="ECO:0000256" key="4">
    <source>
        <dbReference type="ARBA" id="ARBA00022679"/>
    </source>
</evidence>
<dbReference type="GO" id="GO:0000155">
    <property type="term" value="F:phosphorelay sensor kinase activity"/>
    <property type="evidence" value="ECO:0007669"/>
    <property type="project" value="InterPro"/>
</dbReference>
<dbReference type="EC" id="2.7.13.3" evidence="2"/>
<evidence type="ECO:0000313" key="10">
    <source>
        <dbReference type="Proteomes" id="UP000184480"/>
    </source>
</evidence>
<dbReference type="PRINTS" id="PR00344">
    <property type="entry name" value="BCTRLSENSOR"/>
</dbReference>
<feature type="transmembrane region" description="Helical" evidence="7">
    <location>
        <begin position="213"/>
        <end position="239"/>
    </location>
</feature>
<dbReference type="Gene3D" id="1.10.287.130">
    <property type="match status" value="1"/>
</dbReference>
<dbReference type="InterPro" id="IPR036890">
    <property type="entry name" value="HATPase_C_sf"/>
</dbReference>
<dbReference type="InterPro" id="IPR003594">
    <property type="entry name" value="HATPase_dom"/>
</dbReference>
<gene>
    <name evidence="9" type="ORF">SAMN05444362_101302</name>
</gene>
<dbReference type="InterPro" id="IPR004358">
    <property type="entry name" value="Sig_transdc_His_kin-like_C"/>
</dbReference>
<evidence type="ECO:0000256" key="2">
    <source>
        <dbReference type="ARBA" id="ARBA00012438"/>
    </source>
</evidence>
<dbReference type="InterPro" id="IPR050351">
    <property type="entry name" value="BphY/WalK/GraS-like"/>
</dbReference>
<keyword evidence="7" id="KW-0812">Transmembrane</keyword>
<dbReference type="PANTHER" id="PTHR45453:SF1">
    <property type="entry name" value="PHOSPHATE REGULON SENSOR PROTEIN PHOR"/>
    <property type="match status" value="1"/>
</dbReference>
<evidence type="ECO:0000256" key="1">
    <source>
        <dbReference type="ARBA" id="ARBA00000085"/>
    </source>
</evidence>
<reference evidence="10" key="1">
    <citation type="submission" date="2016-11" db="EMBL/GenBank/DDBJ databases">
        <authorList>
            <person name="Varghese N."/>
            <person name="Submissions S."/>
        </authorList>
    </citation>
    <scope>NUCLEOTIDE SEQUENCE [LARGE SCALE GENOMIC DNA]</scope>
    <source>
        <strain evidence="10">DSM 27370</strain>
    </source>
</reference>
<evidence type="ECO:0000313" key="9">
    <source>
        <dbReference type="EMBL" id="SHE42525.1"/>
    </source>
</evidence>
<dbReference type="InterPro" id="IPR005467">
    <property type="entry name" value="His_kinase_dom"/>
</dbReference>
<dbReference type="STRING" id="1346286.SAMN05444362_101302"/>
<dbReference type="GO" id="GO:0005886">
    <property type="term" value="C:plasma membrane"/>
    <property type="evidence" value="ECO:0007669"/>
    <property type="project" value="TreeGrafter"/>
</dbReference>
<dbReference type="PANTHER" id="PTHR45453">
    <property type="entry name" value="PHOSPHATE REGULON SENSOR PROTEIN PHOR"/>
    <property type="match status" value="1"/>
</dbReference>
<dbReference type="EMBL" id="FQUC01000001">
    <property type="protein sequence ID" value="SHE42525.1"/>
    <property type="molecule type" value="Genomic_DNA"/>
</dbReference>
<evidence type="ECO:0000256" key="3">
    <source>
        <dbReference type="ARBA" id="ARBA00022553"/>
    </source>
</evidence>
<dbReference type="CDD" id="cd00082">
    <property type="entry name" value="HisKA"/>
    <property type="match status" value="1"/>
</dbReference>
<dbReference type="SUPFAM" id="SSF55874">
    <property type="entry name" value="ATPase domain of HSP90 chaperone/DNA topoisomerase II/histidine kinase"/>
    <property type="match status" value="1"/>
</dbReference>
<dbReference type="GO" id="GO:0016036">
    <property type="term" value="P:cellular response to phosphate starvation"/>
    <property type="evidence" value="ECO:0007669"/>
    <property type="project" value="TreeGrafter"/>
</dbReference>
<evidence type="ECO:0000256" key="7">
    <source>
        <dbReference type="SAM" id="Phobius"/>
    </source>
</evidence>
<evidence type="ECO:0000256" key="6">
    <source>
        <dbReference type="ARBA" id="ARBA00023012"/>
    </source>
</evidence>
<keyword evidence="7" id="KW-1133">Transmembrane helix</keyword>
<dbReference type="Pfam" id="PF02518">
    <property type="entry name" value="HATPase_c"/>
    <property type="match status" value="1"/>
</dbReference>
<dbReference type="Gene3D" id="3.30.565.10">
    <property type="entry name" value="Histidine kinase-like ATPase, C-terminal domain"/>
    <property type="match status" value="1"/>
</dbReference>
<dbReference type="InterPro" id="IPR003661">
    <property type="entry name" value="HisK_dim/P_dom"/>
</dbReference>
<organism evidence="9 10">
    <name type="scientific">Dysgonomonas macrotermitis</name>
    <dbReference type="NCBI Taxonomy" id="1346286"/>
    <lineage>
        <taxon>Bacteria</taxon>
        <taxon>Pseudomonadati</taxon>
        <taxon>Bacteroidota</taxon>
        <taxon>Bacteroidia</taxon>
        <taxon>Bacteroidales</taxon>
        <taxon>Dysgonomonadaceae</taxon>
        <taxon>Dysgonomonas</taxon>
    </lineage>
</organism>
<comment type="catalytic activity">
    <reaction evidence="1">
        <text>ATP + protein L-histidine = ADP + protein N-phospho-L-histidine.</text>
        <dbReference type="EC" id="2.7.13.3"/>
    </reaction>
</comment>
<dbReference type="RefSeq" id="WP_062175398.1">
    <property type="nucleotide sequence ID" value="NZ_BBXL01000001.1"/>
</dbReference>
<sequence length="475" mass="54230">MKSNFKYIVAGFIICLSLIFIWQLFWLKDLYSSIKLDTERSILESMSSANMDELQFRIDSMDQSPKQGKTITIKQSIGDADSKGEDKATISKEYINDGDTVSSSRPTEDDGFEIRAMENLVGLIREALHQSLDTIAPINFHIIDSSLISNFTEKKIYLKLKKIEIINLNNDSVYQSFTCDSLFNAKVQTFDYKYDSDNNMVYRIHTESLTKTILMQMAGILGTTLLIIVILGFAFWYLIQTVIQQKTLEEMKDDFTNNMTHELKTPIAVAYSAADALLNFKQGEDKEKRDRYLAICKDQLEELSGLVEQILSMSMERRKTFILNKETVHLNQLIETLAEQHKLKSKKEIQIHTHISPENLTIEADRTHLNNIISNLIDNSIKYSKEEVNIDIDVHTKGRYCIIRITDDGIGISPDRINYIFDKFYRVSTGNQYNVKGYGLGLFYVKTMVEKHNGTVSVESTPGSGSAFTIQLPLS</sequence>
<dbReference type="PROSITE" id="PS50109">
    <property type="entry name" value="HIS_KIN"/>
    <property type="match status" value="1"/>
</dbReference>
<dbReference type="SMART" id="SM00387">
    <property type="entry name" value="HATPase_c"/>
    <property type="match status" value="1"/>
</dbReference>
<evidence type="ECO:0000256" key="5">
    <source>
        <dbReference type="ARBA" id="ARBA00022777"/>
    </source>
</evidence>
<dbReference type="OrthoDB" id="1933776at2"/>
<accession>A0A1M4TDS4</accession>
<dbReference type="InterPro" id="IPR036097">
    <property type="entry name" value="HisK_dim/P_sf"/>
</dbReference>
<proteinExistence type="predicted"/>
<name>A0A1M4TDS4_9BACT</name>
<dbReference type="GO" id="GO:0004721">
    <property type="term" value="F:phosphoprotein phosphatase activity"/>
    <property type="evidence" value="ECO:0007669"/>
    <property type="project" value="TreeGrafter"/>
</dbReference>